<dbReference type="PANTHER" id="PTHR10151">
    <property type="entry name" value="ECTONUCLEOTIDE PYROPHOSPHATASE/PHOSPHODIESTERASE"/>
    <property type="match status" value="1"/>
</dbReference>
<evidence type="ECO:0000256" key="1">
    <source>
        <dbReference type="SAM" id="Phobius"/>
    </source>
</evidence>
<keyword evidence="2" id="KW-0732">Signal</keyword>
<keyword evidence="1" id="KW-1133">Transmembrane helix</keyword>
<dbReference type="InterPro" id="IPR002591">
    <property type="entry name" value="Phosphodiest/P_Trfase"/>
</dbReference>
<evidence type="ECO:0008006" key="5">
    <source>
        <dbReference type="Google" id="ProtNLM"/>
    </source>
</evidence>
<dbReference type="Gene3D" id="3.40.720.10">
    <property type="entry name" value="Alkaline Phosphatase, subunit A"/>
    <property type="match status" value="1"/>
</dbReference>
<dbReference type="Proteomes" id="UP000826234">
    <property type="component" value="Unassembled WGS sequence"/>
</dbReference>
<keyword evidence="1" id="KW-0812">Transmembrane</keyword>
<dbReference type="Gene3D" id="3.30.1360.180">
    <property type="match status" value="1"/>
</dbReference>
<dbReference type="Pfam" id="PF01663">
    <property type="entry name" value="Phosphodiest"/>
    <property type="match status" value="1"/>
</dbReference>
<keyword evidence="4" id="KW-1185">Reference proteome</keyword>
<dbReference type="CDD" id="cd16018">
    <property type="entry name" value="Enpp"/>
    <property type="match status" value="1"/>
</dbReference>
<reference evidence="3 4" key="1">
    <citation type="journal article" date="2022" name="Gigascience">
        <title>A chromosome-level genome assembly and annotation of the desert horned lizard, Phrynosoma platyrhinos, provides insight into chromosomal rearrangements among reptiles.</title>
        <authorList>
            <person name="Koochekian N."/>
            <person name="Ascanio A."/>
            <person name="Farleigh K."/>
            <person name="Card D.C."/>
            <person name="Schield D.R."/>
            <person name="Castoe T.A."/>
            <person name="Jezkova T."/>
        </authorList>
    </citation>
    <scope>NUCLEOTIDE SEQUENCE [LARGE SCALE GENOMIC DNA]</scope>
    <source>
        <strain evidence="3">NK-2021</strain>
    </source>
</reference>
<dbReference type="EMBL" id="JAIPUX010003289">
    <property type="protein sequence ID" value="KAH0621799.1"/>
    <property type="molecule type" value="Genomic_DNA"/>
</dbReference>
<accession>A0ABQ7SX36</accession>
<evidence type="ECO:0000313" key="3">
    <source>
        <dbReference type="EMBL" id="KAH0621799.1"/>
    </source>
</evidence>
<feature type="signal peptide" evidence="2">
    <location>
        <begin position="1"/>
        <end position="22"/>
    </location>
</feature>
<evidence type="ECO:0000313" key="4">
    <source>
        <dbReference type="Proteomes" id="UP000826234"/>
    </source>
</evidence>
<protein>
    <recommendedName>
        <fullName evidence="5">Bis(5'-adenosyl)-triphosphatase</fullName>
    </recommendedName>
</protein>
<organism evidence="3 4">
    <name type="scientific">Phrynosoma platyrhinos</name>
    <name type="common">Desert horned lizard</name>
    <dbReference type="NCBI Taxonomy" id="52577"/>
    <lineage>
        <taxon>Eukaryota</taxon>
        <taxon>Metazoa</taxon>
        <taxon>Chordata</taxon>
        <taxon>Craniata</taxon>
        <taxon>Vertebrata</taxon>
        <taxon>Euteleostomi</taxon>
        <taxon>Lepidosauria</taxon>
        <taxon>Squamata</taxon>
        <taxon>Bifurcata</taxon>
        <taxon>Unidentata</taxon>
        <taxon>Episquamata</taxon>
        <taxon>Toxicofera</taxon>
        <taxon>Iguania</taxon>
        <taxon>Phrynosomatidae</taxon>
        <taxon>Phrynosomatinae</taxon>
        <taxon>Phrynosoma</taxon>
    </lineage>
</organism>
<evidence type="ECO:0000256" key="2">
    <source>
        <dbReference type="SAM" id="SignalP"/>
    </source>
</evidence>
<feature type="transmembrane region" description="Helical" evidence="1">
    <location>
        <begin position="421"/>
        <end position="439"/>
    </location>
</feature>
<proteinExistence type="predicted"/>
<dbReference type="PANTHER" id="PTHR10151:SF125">
    <property type="entry name" value="ECTONUCLEOTIDE PYROPHOSPHATASE_PHOSPHODIESTERASE FAMILY MEMBER 5"/>
    <property type="match status" value="1"/>
</dbReference>
<gene>
    <name evidence="3" type="ORF">JD844_023433</name>
</gene>
<name>A0ABQ7SX36_PHRPL</name>
<sequence>MTSKDSWRFLAICMLFFPMTLCFLQDQGRVLLVSFDGFRWDYIYKVPTPNFQYIIKNGVHIKQVTNVFITKTYPNHYTMVTGLYAESHGIVANEMYDPILNETFSMNHMTINNSKFWEDAYPIWIVNQMQGHRSGAAMWPGTDVKIHGLFPTHYMLYNESVSFQERISKLIEWFMSKEPINLGLLYWEQPDEMGHILGPENHRMRAVISDIDNKLGYLVSELKKANLWDTLNIIITSDHGMAQSSRDRIIELDLYVDRSLYRMIDHSPAVAILPEEGKFNEVYRALANAHPHMTVYKKEDIPRRLHYKQSNKIQPILAVADEGWEILQNKSDEFLCNHGYDNLLPEMHPILIAHGPAFAKNITKQAMNSTDLYPLLCHLLGINPLPSNGSLENVKDLLVSSVSEKLQYRAATYQQESYACFIGVFLGSTLVFVFLLVFIRHLIYNQIPVIGTQHAEIARPLLQA</sequence>
<dbReference type="SUPFAM" id="SSF53649">
    <property type="entry name" value="Alkaline phosphatase-like"/>
    <property type="match status" value="1"/>
</dbReference>
<keyword evidence="1" id="KW-0472">Membrane</keyword>
<dbReference type="InterPro" id="IPR017850">
    <property type="entry name" value="Alkaline_phosphatase_core_sf"/>
</dbReference>
<feature type="chain" id="PRO_5045323819" description="Bis(5'-adenosyl)-triphosphatase" evidence="2">
    <location>
        <begin position="23"/>
        <end position="464"/>
    </location>
</feature>
<comment type="caution">
    <text evidence="3">The sequence shown here is derived from an EMBL/GenBank/DDBJ whole genome shotgun (WGS) entry which is preliminary data.</text>
</comment>